<name>A0A1N6MZI3_9GAMM</name>
<feature type="compositionally biased region" description="Low complexity" evidence="1">
    <location>
        <begin position="171"/>
        <end position="183"/>
    </location>
</feature>
<reference evidence="3" key="2">
    <citation type="submission" date="2016-12" db="EMBL/GenBank/DDBJ databases">
        <authorList>
            <person name="Song W.-J."/>
            <person name="Kurnit D.M."/>
        </authorList>
    </citation>
    <scope>NUCLEOTIDE SEQUENCE [LARGE SCALE GENOMIC DNA]</scope>
    <source>
        <strain evidence="3">HGB1681</strain>
    </source>
</reference>
<feature type="region of interest" description="Disordered" evidence="1">
    <location>
        <begin position="171"/>
        <end position="194"/>
    </location>
</feature>
<evidence type="ECO:0000313" key="4">
    <source>
        <dbReference type="Proteomes" id="UP000196435"/>
    </source>
</evidence>
<proteinExistence type="predicted"/>
<reference evidence="2 5" key="3">
    <citation type="journal article" date="2017" name="Nat. Microbiol.">
        <title>Natural product diversity associated with the nematode symbionts Photorhabdus and Xenorhabdus.</title>
        <authorList>
            <person name="Tobias N.J."/>
            <person name="Wolff H."/>
            <person name="Djahanschiri B."/>
            <person name="Grundmann F."/>
            <person name="Kronenwerth M."/>
            <person name="Shi Y.M."/>
            <person name="Simonyi S."/>
            <person name="Grun P."/>
            <person name="Shapiro-Ilan D."/>
            <person name="Pidot S.J."/>
            <person name="Stinear T.P."/>
            <person name="Ebersberger I."/>
            <person name="Bode H.B."/>
        </authorList>
    </citation>
    <scope>NUCLEOTIDE SEQUENCE [LARGE SCALE GENOMIC DNA]</scope>
    <source>
        <strain evidence="2 5">DSM 16336</strain>
    </source>
</reference>
<reference evidence="4" key="1">
    <citation type="submission" date="2016-12" db="EMBL/GenBank/DDBJ databases">
        <authorList>
            <person name="Gaudriault S."/>
        </authorList>
    </citation>
    <scope>NUCLEOTIDE SEQUENCE [LARGE SCALE GENOMIC DNA]</scope>
    <source>
        <strain evidence="4">HGB1681 (deposited as PTA-6826 in the American Type Culture Collection)</strain>
    </source>
</reference>
<dbReference type="EMBL" id="FTLG01000198">
    <property type="protein sequence ID" value="SIP74179.1"/>
    <property type="molecule type" value="Genomic_DNA"/>
</dbReference>
<evidence type="ECO:0000313" key="2">
    <source>
        <dbReference type="EMBL" id="PHM23952.1"/>
    </source>
</evidence>
<protein>
    <submittedName>
        <fullName evidence="3">Uncharacterized protein</fullName>
    </submittedName>
</protein>
<dbReference type="OrthoDB" id="10000888at2"/>
<evidence type="ECO:0000313" key="3">
    <source>
        <dbReference type="EMBL" id="SIP74179.1"/>
    </source>
</evidence>
<dbReference type="EMBL" id="NIBU01000148">
    <property type="protein sequence ID" value="PHM23952.1"/>
    <property type="molecule type" value="Genomic_DNA"/>
</dbReference>
<dbReference type="Proteomes" id="UP000224871">
    <property type="component" value="Unassembled WGS sequence"/>
</dbReference>
<evidence type="ECO:0000313" key="5">
    <source>
        <dbReference type="Proteomes" id="UP000224871"/>
    </source>
</evidence>
<dbReference type="Proteomes" id="UP000196435">
    <property type="component" value="Unassembled WGS sequence"/>
</dbReference>
<sequence length="207" mass="23191">MANAQMMLDFAQLIDAGSPNYILTQRIDTATGVTTLVINTGIDGALPLLRELLAVASGSVPRCLRSLGFHYLGNNSYILKQSDQRYPNPPVNITIDSFAEYILLLLDSRSINSIDQIQLPALLADESLRANLDNYWNNTQGHSDQQRRNDAKNTIIRLQPQLNQQLLARQRQRQLQISQPQHSQRPRFLPPAERDILTGSRGCSIAC</sequence>
<dbReference type="AlphaFoldDB" id="A0A1N6MZI3"/>
<keyword evidence="5" id="KW-1185">Reference proteome</keyword>
<organism evidence="3 4">
    <name type="scientific">Xenorhabdus innexi</name>
    <dbReference type="NCBI Taxonomy" id="290109"/>
    <lineage>
        <taxon>Bacteria</taxon>
        <taxon>Pseudomonadati</taxon>
        <taxon>Pseudomonadota</taxon>
        <taxon>Gammaproteobacteria</taxon>
        <taxon>Enterobacterales</taxon>
        <taxon>Morganellaceae</taxon>
        <taxon>Xenorhabdus</taxon>
    </lineage>
</organism>
<gene>
    <name evidence="2" type="ORF">Xinn_04094</name>
    <name evidence="3" type="ORF">XIS1_550001</name>
</gene>
<evidence type="ECO:0000256" key="1">
    <source>
        <dbReference type="SAM" id="MobiDB-lite"/>
    </source>
</evidence>
<dbReference type="RefSeq" id="WP_086953576.1">
    <property type="nucleotide sequence ID" value="NZ_CAWNQC010000055.1"/>
</dbReference>
<accession>A0A1N6MZI3</accession>